<organism evidence="2 3">
    <name type="scientific">Kwoniella newhampshirensis</name>
    <dbReference type="NCBI Taxonomy" id="1651941"/>
    <lineage>
        <taxon>Eukaryota</taxon>
        <taxon>Fungi</taxon>
        <taxon>Dikarya</taxon>
        <taxon>Basidiomycota</taxon>
        <taxon>Agaricomycotina</taxon>
        <taxon>Tremellomycetes</taxon>
        <taxon>Tremellales</taxon>
        <taxon>Cryptococcaceae</taxon>
        <taxon>Kwoniella</taxon>
    </lineage>
</organism>
<evidence type="ECO:0000256" key="1">
    <source>
        <dbReference type="SAM" id="SignalP"/>
    </source>
</evidence>
<protein>
    <submittedName>
        <fullName evidence="2">Uncharacterized protein</fullName>
    </submittedName>
</protein>
<dbReference type="RefSeq" id="XP_066805143.1">
    <property type="nucleotide sequence ID" value="XM_066943942.1"/>
</dbReference>
<reference evidence="2 3" key="1">
    <citation type="journal article" date="2024" name="bioRxiv">
        <title>Comparative genomics of Cryptococcus and Kwoniella reveals pathogenesis evolution and contrasting karyotype dynamics via intercentromeric recombination or chromosome fusion.</title>
        <authorList>
            <person name="Coelho M.A."/>
            <person name="David-Palma M."/>
            <person name="Shea T."/>
            <person name="Bowers K."/>
            <person name="McGinley-Smith S."/>
            <person name="Mohammad A.W."/>
            <person name="Gnirke A."/>
            <person name="Yurkov A.M."/>
            <person name="Nowrousian M."/>
            <person name="Sun S."/>
            <person name="Cuomo C.A."/>
            <person name="Heitman J."/>
        </authorList>
    </citation>
    <scope>NUCLEOTIDE SEQUENCE [LARGE SCALE GENOMIC DNA]</scope>
    <source>
        <strain evidence="2 3">CBS 13917</strain>
    </source>
</reference>
<keyword evidence="3" id="KW-1185">Reference proteome</keyword>
<dbReference type="KEGG" id="kne:92178068"/>
<dbReference type="Proteomes" id="UP001388673">
    <property type="component" value="Unassembled WGS sequence"/>
</dbReference>
<comment type="caution">
    <text evidence="2">The sequence shown here is derived from an EMBL/GenBank/DDBJ whole genome shotgun (WGS) entry which is preliminary data.</text>
</comment>
<feature type="signal peptide" evidence="1">
    <location>
        <begin position="1"/>
        <end position="18"/>
    </location>
</feature>
<evidence type="ECO:0000313" key="3">
    <source>
        <dbReference type="Proteomes" id="UP001388673"/>
    </source>
</evidence>
<dbReference type="GeneID" id="92178068"/>
<gene>
    <name evidence="2" type="ORF">IAR55_000809</name>
</gene>
<sequence>MRLLSIILTIFLSSAGLAAPLPLSEPEASVVAHAEASAVTAQCFGGGCKGFPWKRDKERDIVPRATVLAAERATPSSVEAECFGGGCKGFPWKA</sequence>
<proteinExistence type="predicted"/>
<accession>A0AAW0Z447</accession>
<dbReference type="EMBL" id="JBCAWK010000002">
    <property type="protein sequence ID" value="KAK8865664.1"/>
    <property type="molecule type" value="Genomic_DNA"/>
</dbReference>
<feature type="chain" id="PRO_5043923323" evidence="1">
    <location>
        <begin position="19"/>
        <end position="94"/>
    </location>
</feature>
<evidence type="ECO:0000313" key="2">
    <source>
        <dbReference type="EMBL" id="KAK8865664.1"/>
    </source>
</evidence>
<name>A0AAW0Z447_9TREE</name>
<dbReference type="AlphaFoldDB" id="A0AAW0Z447"/>
<keyword evidence="1" id="KW-0732">Signal</keyword>